<feature type="region of interest" description="Disordered" evidence="2">
    <location>
        <begin position="67"/>
        <end position="88"/>
    </location>
</feature>
<dbReference type="PANTHER" id="PTHR46558">
    <property type="entry name" value="TRACRIPTIONAL REGULATORY PROTEIN-RELATED-RELATED"/>
    <property type="match status" value="1"/>
</dbReference>
<dbReference type="Gene3D" id="1.10.260.40">
    <property type="entry name" value="lambda repressor-like DNA-binding domains"/>
    <property type="match status" value="1"/>
</dbReference>
<accession>A0ABX1HXM9</accession>
<name>A0ABX1HXM9_9VIBR</name>
<evidence type="ECO:0000313" key="5">
    <source>
        <dbReference type="Proteomes" id="UP000778757"/>
    </source>
</evidence>
<keyword evidence="5" id="KW-1185">Reference proteome</keyword>
<dbReference type="RefSeq" id="WP_172563578.1">
    <property type="nucleotide sequence ID" value="NZ_SHOE01000009.1"/>
</dbReference>
<dbReference type="Proteomes" id="UP000778757">
    <property type="component" value="Unassembled WGS sequence"/>
</dbReference>
<dbReference type="PROSITE" id="PS50943">
    <property type="entry name" value="HTH_CROC1"/>
    <property type="match status" value="1"/>
</dbReference>
<reference evidence="4 5" key="1">
    <citation type="journal article" date="2019" name="Curr. Microbiol.">
        <title>Vibrio chemaguriensis sp. nov., from Sundarbans, Bay of Bengal.</title>
        <authorList>
            <person name="Ghosh A."/>
            <person name="Bhadury P."/>
        </authorList>
    </citation>
    <scope>NUCLEOTIDE SEQUENCE [LARGE SCALE GENOMIC DNA]</scope>
    <source>
        <strain evidence="4 5">Iso1</strain>
    </source>
</reference>
<evidence type="ECO:0000256" key="2">
    <source>
        <dbReference type="SAM" id="MobiDB-lite"/>
    </source>
</evidence>
<dbReference type="InterPro" id="IPR001387">
    <property type="entry name" value="Cro/C1-type_HTH"/>
</dbReference>
<evidence type="ECO:0000313" key="4">
    <source>
        <dbReference type="EMBL" id="NKJ68271.1"/>
    </source>
</evidence>
<sequence length="88" mass="9413">MSNLKAIRGELGVTQQALAKKVGVSQSAVNHYENGNRTVDTVLGWRIVNALNSLGADCKFEDVFPDPQEDCGTEGQEVKPPIKGANGE</sequence>
<dbReference type="EMBL" id="SHOE01000009">
    <property type="protein sequence ID" value="NKJ68271.1"/>
    <property type="molecule type" value="Genomic_DNA"/>
</dbReference>
<comment type="caution">
    <text evidence="4">The sequence shown here is derived from an EMBL/GenBank/DDBJ whole genome shotgun (WGS) entry which is preliminary data.</text>
</comment>
<protein>
    <submittedName>
        <fullName evidence="4">XRE family transcriptional regulator</fullName>
    </submittedName>
</protein>
<dbReference type="SMART" id="SM00530">
    <property type="entry name" value="HTH_XRE"/>
    <property type="match status" value="1"/>
</dbReference>
<dbReference type="SUPFAM" id="SSF47413">
    <property type="entry name" value="lambda repressor-like DNA-binding domains"/>
    <property type="match status" value="1"/>
</dbReference>
<dbReference type="InterPro" id="IPR010982">
    <property type="entry name" value="Lambda_DNA-bd_dom_sf"/>
</dbReference>
<gene>
    <name evidence="4" type="ORF">EX191_10780</name>
</gene>
<evidence type="ECO:0000259" key="3">
    <source>
        <dbReference type="PROSITE" id="PS50943"/>
    </source>
</evidence>
<dbReference type="PANTHER" id="PTHR46558:SF4">
    <property type="entry name" value="DNA-BIDING PHAGE PROTEIN"/>
    <property type="match status" value="1"/>
</dbReference>
<feature type="domain" description="HTH cro/C1-type" evidence="3">
    <location>
        <begin position="4"/>
        <end position="58"/>
    </location>
</feature>
<dbReference type="CDD" id="cd00093">
    <property type="entry name" value="HTH_XRE"/>
    <property type="match status" value="1"/>
</dbReference>
<proteinExistence type="predicted"/>
<dbReference type="Pfam" id="PF01381">
    <property type="entry name" value="HTH_3"/>
    <property type="match status" value="1"/>
</dbReference>
<keyword evidence="1" id="KW-0238">DNA-binding</keyword>
<evidence type="ECO:0000256" key="1">
    <source>
        <dbReference type="ARBA" id="ARBA00023125"/>
    </source>
</evidence>
<organism evidence="4 5">
    <name type="scientific">Vibrio chemaguriensis</name>
    <dbReference type="NCBI Taxonomy" id="2527672"/>
    <lineage>
        <taxon>Bacteria</taxon>
        <taxon>Pseudomonadati</taxon>
        <taxon>Pseudomonadota</taxon>
        <taxon>Gammaproteobacteria</taxon>
        <taxon>Vibrionales</taxon>
        <taxon>Vibrionaceae</taxon>
        <taxon>Vibrio</taxon>
    </lineage>
</organism>